<evidence type="ECO:0000313" key="1">
    <source>
        <dbReference type="EMBL" id="MPM62743.1"/>
    </source>
</evidence>
<organism evidence="1">
    <name type="scientific">bioreactor metagenome</name>
    <dbReference type="NCBI Taxonomy" id="1076179"/>
    <lineage>
        <taxon>unclassified sequences</taxon>
        <taxon>metagenomes</taxon>
        <taxon>ecological metagenomes</taxon>
    </lineage>
</organism>
<name>A0A645BHR9_9ZZZZ</name>
<accession>A0A645BHR9</accession>
<dbReference type="EMBL" id="VSSQ01019024">
    <property type="protein sequence ID" value="MPM62743.1"/>
    <property type="molecule type" value="Genomic_DNA"/>
</dbReference>
<protein>
    <submittedName>
        <fullName evidence="1">Uncharacterized protein</fullName>
    </submittedName>
</protein>
<gene>
    <name evidence="1" type="ORF">SDC9_109620</name>
</gene>
<dbReference type="AlphaFoldDB" id="A0A645BHR9"/>
<reference evidence="1" key="1">
    <citation type="submission" date="2019-08" db="EMBL/GenBank/DDBJ databases">
        <authorList>
            <person name="Kucharzyk K."/>
            <person name="Murdoch R.W."/>
            <person name="Higgins S."/>
            <person name="Loffler F."/>
        </authorList>
    </citation>
    <scope>NUCLEOTIDE SEQUENCE</scope>
</reference>
<comment type="caution">
    <text evidence="1">The sequence shown here is derived from an EMBL/GenBank/DDBJ whole genome shotgun (WGS) entry which is preliminary data.</text>
</comment>
<proteinExistence type="predicted"/>
<sequence length="31" mass="3282">MMKKLASLTLALVMCLSLCVPAFAAEGNKVQ</sequence>